<feature type="non-terminal residue" evidence="2">
    <location>
        <position position="57"/>
    </location>
</feature>
<feature type="compositionally biased region" description="Acidic residues" evidence="1">
    <location>
        <begin position="17"/>
        <end position="29"/>
    </location>
</feature>
<dbReference type="EMBL" id="CAJVPL010001808">
    <property type="protein sequence ID" value="CAG8588343.1"/>
    <property type="molecule type" value="Genomic_DNA"/>
</dbReference>
<comment type="caution">
    <text evidence="2">The sequence shown here is derived from an EMBL/GenBank/DDBJ whole genome shotgun (WGS) entry which is preliminary data.</text>
</comment>
<proteinExistence type="predicted"/>
<feature type="compositionally biased region" description="Basic and acidic residues" evidence="1">
    <location>
        <begin position="7"/>
        <end position="16"/>
    </location>
</feature>
<dbReference type="AlphaFoldDB" id="A0A9N9G893"/>
<keyword evidence="3" id="KW-1185">Reference proteome</keyword>
<dbReference type="Proteomes" id="UP000789831">
    <property type="component" value="Unassembled WGS sequence"/>
</dbReference>
<gene>
    <name evidence="2" type="ORF">AGERDE_LOCUS8476</name>
</gene>
<accession>A0A9N9G893</accession>
<protein>
    <submittedName>
        <fullName evidence="2">12268_t:CDS:1</fullName>
    </submittedName>
</protein>
<evidence type="ECO:0000313" key="3">
    <source>
        <dbReference type="Proteomes" id="UP000789831"/>
    </source>
</evidence>
<sequence length="57" mass="6869">MSLIKRRVVESKKDKTIDEDDEKESEAEDVWNDNKNEWYEKEGDINLRDIVQLDLKD</sequence>
<organism evidence="2 3">
    <name type="scientific">Ambispora gerdemannii</name>
    <dbReference type="NCBI Taxonomy" id="144530"/>
    <lineage>
        <taxon>Eukaryota</taxon>
        <taxon>Fungi</taxon>
        <taxon>Fungi incertae sedis</taxon>
        <taxon>Mucoromycota</taxon>
        <taxon>Glomeromycotina</taxon>
        <taxon>Glomeromycetes</taxon>
        <taxon>Archaeosporales</taxon>
        <taxon>Ambisporaceae</taxon>
        <taxon>Ambispora</taxon>
    </lineage>
</organism>
<reference evidence="2" key="1">
    <citation type="submission" date="2021-06" db="EMBL/GenBank/DDBJ databases">
        <authorList>
            <person name="Kallberg Y."/>
            <person name="Tangrot J."/>
            <person name="Rosling A."/>
        </authorList>
    </citation>
    <scope>NUCLEOTIDE SEQUENCE</scope>
    <source>
        <strain evidence="2">MT106</strain>
    </source>
</reference>
<evidence type="ECO:0000256" key="1">
    <source>
        <dbReference type="SAM" id="MobiDB-lite"/>
    </source>
</evidence>
<name>A0A9N9G893_9GLOM</name>
<feature type="region of interest" description="Disordered" evidence="1">
    <location>
        <begin position="1"/>
        <end position="29"/>
    </location>
</feature>
<evidence type="ECO:0000313" key="2">
    <source>
        <dbReference type="EMBL" id="CAG8588343.1"/>
    </source>
</evidence>